<dbReference type="InterPro" id="IPR012206">
    <property type="entry name" value="Fd_FixX"/>
</dbReference>
<dbReference type="GO" id="GO:0005506">
    <property type="term" value="F:iron ion binding"/>
    <property type="evidence" value="ECO:0007669"/>
    <property type="project" value="UniProtKB-UniRule"/>
</dbReference>
<evidence type="ECO:0000256" key="2">
    <source>
        <dbReference type="ARBA" id="ARBA00022448"/>
    </source>
</evidence>
<dbReference type="EMBL" id="CGIG01000001">
    <property type="protein sequence ID" value="CPR17544.1"/>
    <property type="molecule type" value="Genomic_DNA"/>
</dbReference>
<evidence type="ECO:0000256" key="6">
    <source>
        <dbReference type="ARBA" id="ARBA00023014"/>
    </source>
</evidence>
<keyword evidence="4 7" id="KW-0249">Electron transport</keyword>
<dbReference type="STRING" id="1109412.BN1221_02702"/>
<evidence type="ECO:0000313" key="9">
    <source>
        <dbReference type="EMBL" id="RLM21018.1"/>
    </source>
</evidence>
<organism evidence="8 10">
    <name type="scientific">Brenneria goodwinii</name>
    <dbReference type="NCBI Taxonomy" id="1109412"/>
    <lineage>
        <taxon>Bacteria</taxon>
        <taxon>Pseudomonadati</taxon>
        <taxon>Pseudomonadota</taxon>
        <taxon>Gammaproteobacteria</taxon>
        <taxon>Enterobacterales</taxon>
        <taxon>Pectobacteriaceae</taxon>
        <taxon>Brenneria</taxon>
    </lineage>
</organism>
<comment type="similarity">
    <text evidence="1">Belongs to the bacterial-type ferredoxin family. FixX subfamily.</text>
</comment>
<dbReference type="OrthoDB" id="9800260at2"/>
<sequence length="97" mass="10932">MSSENTVNVDVKLGVNKFRVDESNPHIILVENPDMEQFRKLINACPAGLYKQDAEGNIHFDYAGCLECGTCRVLCGDTILQKWEYPQGTFGVEFRFG</sequence>
<comment type="function">
    <text evidence="7">Could be a 3Fe-4S cluster-containing protein.</text>
</comment>
<evidence type="ECO:0000313" key="11">
    <source>
        <dbReference type="Proteomes" id="UP000285972"/>
    </source>
</evidence>
<keyword evidence="10" id="KW-1185">Reference proteome</keyword>
<dbReference type="Gene3D" id="3.30.70.20">
    <property type="match status" value="1"/>
</dbReference>
<evidence type="ECO:0000256" key="4">
    <source>
        <dbReference type="ARBA" id="ARBA00022982"/>
    </source>
</evidence>
<dbReference type="SUPFAM" id="SSF54862">
    <property type="entry name" value="4Fe-4S ferredoxins"/>
    <property type="match status" value="1"/>
</dbReference>
<dbReference type="Proteomes" id="UP000285972">
    <property type="component" value="Unassembled WGS sequence"/>
</dbReference>
<evidence type="ECO:0000313" key="10">
    <source>
        <dbReference type="Proteomes" id="UP000044377"/>
    </source>
</evidence>
<keyword evidence="5 7" id="KW-0408">Iron</keyword>
<dbReference type="KEGG" id="bgj:AWC36_00975"/>
<evidence type="ECO:0000256" key="7">
    <source>
        <dbReference type="PIRNR" id="PIRNR036548"/>
    </source>
</evidence>
<dbReference type="PIRSF" id="PIRSF036548">
    <property type="entry name" value="Fdx_FixX"/>
    <property type="match status" value="1"/>
</dbReference>
<reference evidence="9 11" key="3">
    <citation type="submission" date="2016-09" db="EMBL/GenBank/DDBJ databases">
        <authorList>
            <person name="Doonan J."/>
            <person name="Pachebat J.A."/>
            <person name="Golyshin P.N."/>
            <person name="Denman S."/>
            <person name="Mcdonald J.E."/>
        </authorList>
    </citation>
    <scope>NUCLEOTIDE SEQUENCE [LARGE SCALE GENOMIC DNA]</scope>
    <source>
        <strain evidence="9 11">FRB141</strain>
    </source>
</reference>
<protein>
    <recommendedName>
        <fullName evidence="7">Ferredoxin-like protein</fullName>
    </recommendedName>
</protein>
<dbReference type="GO" id="GO:0051536">
    <property type="term" value="F:iron-sulfur cluster binding"/>
    <property type="evidence" value="ECO:0007669"/>
    <property type="project" value="UniProtKB-KW"/>
</dbReference>
<gene>
    <name evidence="9" type="ORF">BIY26_15100</name>
    <name evidence="8" type="ORF">BN1221_02702</name>
</gene>
<accession>A0A0G4JWH5</accession>
<dbReference type="PANTHER" id="PTHR43082:SF3">
    <property type="entry name" value="FERREDOXIN-LIKE PROTEIN YDIT"/>
    <property type="match status" value="1"/>
</dbReference>
<proteinExistence type="inferred from homology"/>
<dbReference type="Proteomes" id="UP000044377">
    <property type="component" value="Unassembled WGS sequence"/>
</dbReference>
<name>A0A0G4JWH5_9GAMM</name>
<dbReference type="GeneID" id="70905343"/>
<keyword evidence="3 7" id="KW-0479">Metal-binding</keyword>
<evidence type="ECO:0000256" key="1">
    <source>
        <dbReference type="ARBA" id="ARBA00006327"/>
    </source>
</evidence>
<dbReference type="PANTHER" id="PTHR43082">
    <property type="entry name" value="FERREDOXIN-LIKE"/>
    <property type="match status" value="1"/>
</dbReference>
<dbReference type="InterPro" id="IPR017900">
    <property type="entry name" value="4Fe4S_Fe_S_CS"/>
</dbReference>
<evidence type="ECO:0000256" key="3">
    <source>
        <dbReference type="ARBA" id="ARBA00022723"/>
    </source>
</evidence>
<keyword evidence="2 7" id="KW-0813">Transport</keyword>
<reference evidence="10" key="2">
    <citation type="submission" date="2015-01" db="EMBL/GenBank/DDBJ databases">
        <authorList>
            <person name="Paterson Steve"/>
        </authorList>
    </citation>
    <scope>NUCLEOTIDE SEQUENCE [LARGE SCALE GENOMIC DNA]</scope>
    <source>
        <strain evidence="10">OBR1</strain>
    </source>
</reference>
<dbReference type="RefSeq" id="WP_048637721.1">
    <property type="nucleotide sequence ID" value="NZ_CGIG01000001.1"/>
</dbReference>
<dbReference type="PROSITE" id="PS00198">
    <property type="entry name" value="4FE4S_FER_1"/>
    <property type="match status" value="1"/>
</dbReference>
<keyword evidence="6 7" id="KW-0411">Iron-sulfur</keyword>
<dbReference type="AlphaFoldDB" id="A0A0G4JWH5"/>
<dbReference type="EMBL" id="MJLX01000043">
    <property type="protein sequence ID" value="RLM21018.1"/>
    <property type="molecule type" value="Genomic_DNA"/>
</dbReference>
<reference evidence="8" key="1">
    <citation type="submission" date="2015-01" db="EMBL/GenBank/DDBJ databases">
        <authorList>
            <person name="Xiang T."/>
            <person name="Song Y."/>
            <person name="Huang L."/>
            <person name="Wang B."/>
            <person name="Wu P."/>
        </authorList>
    </citation>
    <scope>NUCLEOTIDE SEQUENCE [LARGE SCALE GENOMIC DNA]</scope>
    <source>
        <strain evidence="8">OBR1</strain>
    </source>
</reference>
<evidence type="ECO:0000256" key="5">
    <source>
        <dbReference type="ARBA" id="ARBA00023004"/>
    </source>
</evidence>
<evidence type="ECO:0000313" key="8">
    <source>
        <dbReference type="EMBL" id="CPR17544.1"/>
    </source>
</evidence>